<dbReference type="InterPro" id="IPR002035">
    <property type="entry name" value="VWF_A"/>
</dbReference>
<dbReference type="PROSITE" id="PS51468">
    <property type="entry name" value="VIT"/>
    <property type="match status" value="1"/>
</dbReference>
<accession>A0AAE3GSZ3</accession>
<feature type="domain" description="VWFA" evidence="3">
    <location>
        <begin position="622"/>
        <end position="794"/>
    </location>
</feature>
<dbReference type="NCBIfam" id="NF045510">
    <property type="entry name" value="4Cys_prefix_kin"/>
    <property type="match status" value="1"/>
</dbReference>
<proteinExistence type="predicted"/>
<dbReference type="Pfam" id="PF13768">
    <property type="entry name" value="VWA_3"/>
    <property type="match status" value="1"/>
</dbReference>
<dbReference type="SMART" id="SM00609">
    <property type="entry name" value="VIT"/>
    <property type="match status" value="1"/>
</dbReference>
<name>A0AAE3GSZ3_9CYAN</name>
<dbReference type="GO" id="GO:0005524">
    <property type="term" value="F:ATP binding"/>
    <property type="evidence" value="ECO:0007669"/>
    <property type="project" value="UniProtKB-UniRule"/>
</dbReference>
<dbReference type="CDD" id="cd14014">
    <property type="entry name" value="STKc_PknB_like"/>
    <property type="match status" value="1"/>
</dbReference>
<dbReference type="Gene3D" id="3.40.50.410">
    <property type="entry name" value="von Willebrand factor, type A domain"/>
    <property type="match status" value="1"/>
</dbReference>
<dbReference type="PROSITE" id="PS50234">
    <property type="entry name" value="VWFA"/>
    <property type="match status" value="1"/>
</dbReference>
<dbReference type="PROSITE" id="PS00107">
    <property type="entry name" value="PROTEIN_KINASE_ATP"/>
    <property type="match status" value="1"/>
</dbReference>
<evidence type="ECO:0000313" key="6">
    <source>
        <dbReference type="Proteomes" id="UP001204953"/>
    </source>
</evidence>
<dbReference type="Pfam" id="PF08487">
    <property type="entry name" value="VIT"/>
    <property type="match status" value="1"/>
</dbReference>
<dbReference type="InterPro" id="IPR013694">
    <property type="entry name" value="VIT"/>
</dbReference>
<dbReference type="PANTHER" id="PTHR45737:SF6">
    <property type="entry name" value="VON WILLEBRAND FACTOR A DOMAIN-CONTAINING PROTEIN 5A"/>
    <property type="match status" value="1"/>
</dbReference>
<evidence type="ECO:0000259" key="3">
    <source>
        <dbReference type="PROSITE" id="PS50234"/>
    </source>
</evidence>
<keyword evidence="6" id="KW-1185">Reference proteome</keyword>
<organism evidence="5 6">
    <name type="scientific">Limnofasciculus baicalensis BBK-W-15</name>
    <dbReference type="NCBI Taxonomy" id="2699891"/>
    <lineage>
        <taxon>Bacteria</taxon>
        <taxon>Bacillati</taxon>
        <taxon>Cyanobacteriota</taxon>
        <taxon>Cyanophyceae</taxon>
        <taxon>Coleofasciculales</taxon>
        <taxon>Coleofasciculaceae</taxon>
        <taxon>Limnofasciculus</taxon>
        <taxon>Limnofasciculus baicalensis</taxon>
    </lineage>
</organism>
<dbReference type="RefSeq" id="WP_254012943.1">
    <property type="nucleotide sequence ID" value="NZ_JAMZMM010000175.1"/>
</dbReference>
<dbReference type="SMART" id="SM00327">
    <property type="entry name" value="VWA"/>
    <property type="match status" value="1"/>
</dbReference>
<dbReference type="InterPro" id="IPR000719">
    <property type="entry name" value="Prot_kinase_dom"/>
</dbReference>
<comment type="caution">
    <text evidence="5">The sequence shown here is derived from an EMBL/GenBank/DDBJ whole genome shotgun (WGS) entry which is preliminary data.</text>
</comment>
<dbReference type="SMART" id="SM00220">
    <property type="entry name" value="S_TKc"/>
    <property type="match status" value="1"/>
</dbReference>
<feature type="domain" description="Protein kinase" evidence="2">
    <location>
        <begin position="34"/>
        <end position="293"/>
    </location>
</feature>
<dbReference type="Gene3D" id="1.10.510.10">
    <property type="entry name" value="Transferase(Phosphotransferase) domain 1"/>
    <property type="match status" value="1"/>
</dbReference>
<dbReference type="GO" id="GO:0004672">
    <property type="term" value="F:protein kinase activity"/>
    <property type="evidence" value="ECO:0007669"/>
    <property type="project" value="InterPro"/>
</dbReference>
<dbReference type="AlphaFoldDB" id="A0AAE3GSZ3"/>
<feature type="domain" description="VIT" evidence="4">
    <location>
        <begin position="350"/>
        <end position="478"/>
    </location>
</feature>
<evidence type="ECO:0000259" key="2">
    <source>
        <dbReference type="PROSITE" id="PS50011"/>
    </source>
</evidence>
<gene>
    <name evidence="5" type="ORF">NJ959_17250</name>
</gene>
<reference evidence="5" key="1">
    <citation type="submission" date="2022-06" db="EMBL/GenBank/DDBJ databases">
        <title>New cyanobacteria of genus Symplocastrum in benthos of Lake Baikal.</title>
        <authorList>
            <person name="Sorokovikova E."/>
            <person name="Tikhonova I."/>
            <person name="Krasnopeev A."/>
            <person name="Evseev P."/>
            <person name="Gladkikh A."/>
            <person name="Belykh O."/>
        </authorList>
    </citation>
    <scope>NUCLEOTIDE SEQUENCE</scope>
    <source>
        <strain evidence="5">BBK-W-15</strain>
    </source>
</reference>
<dbReference type="InterPro" id="IPR017441">
    <property type="entry name" value="Protein_kinase_ATP_BS"/>
</dbReference>
<dbReference type="EMBL" id="JAMZMM010000175">
    <property type="protein sequence ID" value="MCP2730180.1"/>
    <property type="molecule type" value="Genomic_DNA"/>
</dbReference>
<feature type="binding site" evidence="1">
    <location>
        <position position="63"/>
    </location>
    <ligand>
        <name>ATP</name>
        <dbReference type="ChEBI" id="CHEBI:30616"/>
    </ligand>
</feature>
<evidence type="ECO:0000313" key="5">
    <source>
        <dbReference type="EMBL" id="MCP2730180.1"/>
    </source>
</evidence>
<keyword evidence="1" id="KW-0067">ATP-binding</keyword>
<dbReference type="SUPFAM" id="SSF56112">
    <property type="entry name" value="Protein kinase-like (PK-like)"/>
    <property type="match status" value="1"/>
</dbReference>
<dbReference type="Pfam" id="PF00069">
    <property type="entry name" value="Pkinase"/>
    <property type="match status" value="1"/>
</dbReference>
<keyword evidence="1" id="KW-0547">Nucleotide-binding</keyword>
<dbReference type="SUPFAM" id="SSF53300">
    <property type="entry name" value="vWA-like"/>
    <property type="match status" value="1"/>
</dbReference>
<protein>
    <submittedName>
        <fullName evidence="5">VIT domain-containing protein</fullName>
    </submittedName>
</protein>
<dbReference type="InterPro" id="IPR011009">
    <property type="entry name" value="Kinase-like_dom_sf"/>
</dbReference>
<dbReference type="PROSITE" id="PS50011">
    <property type="entry name" value="PROTEIN_KINASE_DOM"/>
    <property type="match status" value="1"/>
</dbReference>
<dbReference type="PANTHER" id="PTHR45737">
    <property type="entry name" value="VON WILLEBRAND FACTOR A DOMAIN-CONTAINING PROTEIN 5A"/>
    <property type="match status" value="1"/>
</dbReference>
<sequence>MSYCLNPNCQAPENTESTNLCLSCASKLLLKEQYRAIKPIGEGGFGRTFLAEDKSSGKRCVIKQFFPQQQSNIQKASELFRQEAQQLEQLGKHPQIPELFDYFEEERHQYLVQEYIPGENLATVLADEGNFDESQIYQLLNDLLPVLQVIHNHQVIHRDIKPENIIRRHGSNQLVLVDFGAAKLVTETRLAKTGTVIGSAAYTAPEQARGKAIFASDLYSLAVTCIHLLTQLPPFDLFDSTEGIWIWRDYLKTPISNELGQIIDKMLPSATKDRYQSAGEVLQYLNASPQEVFAYGKTPRKLFKKKWLFGSTLLLALAGTWYFTSFPKQSVEPQNISTQQSQPQIIANTPGLHAQSPDGKEQLLPLQHTEVMAKVAGNVARVEVTQTFTNPFNNPLEAVYVFPLPDEAAVDDMEIIVGDRIIRGTIKKRGEAKRIYQEAKQQGKTAALLEQEKDNIFTQSLANIKPGEKIQVTIRYTDSMKFEEGSYEFVFPTVVGERYISGEATNKQVNDTSRINPILGLFGGNKHGQDIGITVEIEAGLPISNIQSPSHQINATQEGRIVRVQLDKDDKIPDKDLILRYRVASNETQSTVLTQADERGGHFATYFIPALQYQTQEIVPKDVVFLIDTSGSQKGAPMEQSKELMRGFVNGLNPQDTFTVINFSNTNTQLSPTPLANTEVNRAKAIAYINRLQADGGTELMNGIRTVENFPAAKAGRLRSIVLITDGLIGNDEEIIAEVQKNLKPGNRLYSFGVGSSVNRFLIDRLAEVGQGIAEVISQNEPAKPVVDKFLQRLNNPVLTNIELTWEGTGRSPEIYPNRVPDLFANQPLVVFGKKLDGGSGILRVKGIAAGGKVYEQTFPINFNQGQGNPAIAQLWGRARIKELMYQMFRGETPEGIAAITNTALAYRLLSKYTAFIAVTEEVRVAPNSQPHAVKVPVKKPHGIGEEMSGGDVASAPEPSQVLAVLALGIYLILKRKNHR</sequence>
<dbReference type="InterPro" id="IPR036465">
    <property type="entry name" value="vWFA_dom_sf"/>
</dbReference>
<evidence type="ECO:0000256" key="1">
    <source>
        <dbReference type="PROSITE-ProRule" id="PRU10141"/>
    </source>
</evidence>
<dbReference type="Proteomes" id="UP001204953">
    <property type="component" value="Unassembled WGS sequence"/>
</dbReference>
<evidence type="ECO:0000259" key="4">
    <source>
        <dbReference type="PROSITE" id="PS51468"/>
    </source>
</evidence>